<feature type="region of interest" description="Disordered" evidence="1">
    <location>
        <begin position="40"/>
        <end position="69"/>
    </location>
</feature>
<evidence type="ECO:0000256" key="1">
    <source>
        <dbReference type="SAM" id="MobiDB-lite"/>
    </source>
</evidence>
<dbReference type="EMBL" id="JBBNAG010000001">
    <property type="protein sequence ID" value="KAK9165639.1"/>
    <property type="molecule type" value="Genomic_DNA"/>
</dbReference>
<feature type="domain" description="DYW" evidence="2">
    <location>
        <begin position="87"/>
        <end position="169"/>
    </location>
</feature>
<evidence type="ECO:0000313" key="3">
    <source>
        <dbReference type="EMBL" id="KAK9165639.1"/>
    </source>
</evidence>
<organism evidence="3 4">
    <name type="scientific">Stephania cephalantha</name>
    <dbReference type="NCBI Taxonomy" id="152367"/>
    <lineage>
        <taxon>Eukaryota</taxon>
        <taxon>Viridiplantae</taxon>
        <taxon>Streptophyta</taxon>
        <taxon>Embryophyta</taxon>
        <taxon>Tracheophyta</taxon>
        <taxon>Spermatophyta</taxon>
        <taxon>Magnoliopsida</taxon>
        <taxon>Ranunculales</taxon>
        <taxon>Menispermaceae</taxon>
        <taxon>Menispermoideae</taxon>
        <taxon>Cissampelideae</taxon>
        <taxon>Stephania</taxon>
    </lineage>
</organism>
<evidence type="ECO:0000313" key="4">
    <source>
        <dbReference type="Proteomes" id="UP001419268"/>
    </source>
</evidence>
<dbReference type="InterPro" id="IPR032867">
    <property type="entry name" value="DYW_dom"/>
</dbReference>
<protein>
    <recommendedName>
        <fullName evidence="2">DYW domain-containing protein</fullName>
    </recommendedName>
</protein>
<accession>A0AAP0Q4H3</accession>
<evidence type="ECO:0000259" key="2">
    <source>
        <dbReference type="Pfam" id="PF14432"/>
    </source>
</evidence>
<reference evidence="3 4" key="1">
    <citation type="submission" date="2024-01" db="EMBL/GenBank/DDBJ databases">
        <title>Genome assemblies of Stephania.</title>
        <authorList>
            <person name="Yang L."/>
        </authorList>
    </citation>
    <scope>NUCLEOTIDE SEQUENCE [LARGE SCALE GENOMIC DNA]</scope>
    <source>
        <strain evidence="3">JXDWG</strain>
        <tissue evidence="3">Leaf</tissue>
    </source>
</reference>
<sequence>MRKAGVEPDNFTSNAVPMAYGSLGAWEEGKKEDCRSRRGYKQYAHEANNKRKLKKLSNRHHRRNNDPKKVEAYARLESLNEEMREAGYVPETKYVVHDIDEEAKEKALMHHSERLAIAYGLISTTPRIMKNLRICGDCHNAIKFISKIEERVIIVRDNKRFHHFRDGKC</sequence>
<feature type="compositionally biased region" description="Basic residues" evidence="1">
    <location>
        <begin position="50"/>
        <end position="63"/>
    </location>
</feature>
<dbReference type="Pfam" id="PF14432">
    <property type="entry name" value="DYW_deaminase"/>
    <property type="match status" value="1"/>
</dbReference>
<dbReference type="AlphaFoldDB" id="A0AAP0Q4H3"/>
<keyword evidence="4" id="KW-1185">Reference proteome</keyword>
<proteinExistence type="predicted"/>
<dbReference type="GO" id="GO:0008270">
    <property type="term" value="F:zinc ion binding"/>
    <property type="evidence" value="ECO:0007669"/>
    <property type="project" value="InterPro"/>
</dbReference>
<name>A0AAP0Q4H3_9MAGN</name>
<gene>
    <name evidence="3" type="ORF">Scep_000830</name>
</gene>
<comment type="caution">
    <text evidence="3">The sequence shown here is derived from an EMBL/GenBank/DDBJ whole genome shotgun (WGS) entry which is preliminary data.</text>
</comment>
<dbReference type="Proteomes" id="UP001419268">
    <property type="component" value="Unassembled WGS sequence"/>
</dbReference>